<dbReference type="STRING" id="1046627.BZARG_958"/>
<dbReference type="PROSITE" id="PS51186">
    <property type="entry name" value="GNAT"/>
    <property type="match status" value="1"/>
</dbReference>
<feature type="domain" description="N-acetyltransferase" evidence="1">
    <location>
        <begin position="8"/>
        <end position="157"/>
    </location>
</feature>
<evidence type="ECO:0000259" key="1">
    <source>
        <dbReference type="PROSITE" id="PS51186"/>
    </source>
</evidence>
<dbReference type="GO" id="GO:0016747">
    <property type="term" value="F:acyltransferase activity, transferring groups other than amino-acyl groups"/>
    <property type="evidence" value="ECO:0007669"/>
    <property type="project" value="InterPro"/>
</dbReference>
<evidence type="ECO:0000313" key="3">
    <source>
        <dbReference type="Proteomes" id="UP000003730"/>
    </source>
</evidence>
<dbReference type="CDD" id="cd04301">
    <property type="entry name" value="NAT_SF"/>
    <property type="match status" value="1"/>
</dbReference>
<protein>
    <submittedName>
        <fullName evidence="2">GNAT family N-acetyltransferase</fullName>
    </submittedName>
</protein>
<dbReference type="eggNOG" id="COG0456">
    <property type="taxonomic scope" value="Bacteria"/>
</dbReference>
<proteinExistence type="predicted"/>
<dbReference type="Pfam" id="PF13673">
    <property type="entry name" value="Acetyltransf_10"/>
    <property type="match status" value="1"/>
</dbReference>
<dbReference type="InterPro" id="IPR000182">
    <property type="entry name" value="GNAT_dom"/>
</dbReference>
<comment type="caution">
    <text evidence="2">The sequence shown here is derived from an EMBL/GenBank/DDBJ whole genome shotgun (WGS) entry which is preliminary data.</text>
</comment>
<keyword evidence="3" id="KW-1185">Reference proteome</keyword>
<organism evidence="2 3">
    <name type="scientific">Bizionia argentinensis JUB59</name>
    <dbReference type="NCBI Taxonomy" id="1046627"/>
    <lineage>
        <taxon>Bacteria</taxon>
        <taxon>Pseudomonadati</taxon>
        <taxon>Bacteroidota</taxon>
        <taxon>Flavobacteriia</taxon>
        <taxon>Flavobacteriales</taxon>
        <taxon>Flavobacteriaceae</taxon>
        <taxon>Bizionia</taxon>
    </lineage>
</organism>
<accession>G2EBS9</accession>
<dbReference type="Proteomes" id="UP000003730">
    <property type="component" value="Unassembled WGS sequence"/>
</dbReference>
<dbReference type="RefSeq" id="WP_008635830.1">
    <property type="nucleotide sequence ID" value="NZ_AFXZ01000012.1"/>
</dbReference>
<sequence length="160" mass="18501">MLKDLYITKNKDYSIRFISSEETYPIRQPVLRPGRALEDCVFTDDTLGSTFHLGLFFQDILIGVASYMKNKNDSFAEETQYQLRGMAILKDYQKKGLGEFLLKAGETNLAKSNVNRLWFNARENAVNFYKKHGYETQGTNFNIEGVGIHFLMTKIHRNNN</sequence>
<dbReference type="Gene3D" id="3.40.630.30">
    <property type="match status" value="1"/>
</dbReference>
<dbReference type="OrthoDB" id="2352823at2"/>
<dbReference type="EMBL" id="AFXZ01000012">
    <property type="protein sequence ID" value="EGV44084.1"/>
    <property type="molecule type" value="Genomic_DNA"/>
</dbReference>
<name>G2EBS9_9FLAO</name>
<evidence type="ECO:0000313" key="2">
    <source>
        <dbReference type="EMBL" id="EGV44084.1"/>
    </source>
</evidence>
<dbReference type="AlphaFoldDB" id="G2EBS9"/>
<gene>
    <name evidence="2" type="ORF">BZARG_958</name>
</gene>
<dbReference type="InterPro" id="IPR016181">
    <property type="entry name" value="Acyl_CoA_acyltransferase"/>
</dbReference>
<dbReference type="SUPFAM" id="SSF55729">
    <property type="entry name" value="Acyl-CoA N-acyltransferases (Nat)"/>
    <property type="match status" value="1"/>
</dbReference>
<reference evidence="2 3" key="1">
    <citation type="journal article" date="2008" name="Int. J. Syst. Evol. Microbiol.">
        <title>Bizionia argentinensis sp. nov., isolated from surface marine water in Antarctica.</title>
        <authorList>
            <person name="Bercovich A."/>
            <person name="Vazquez S.C."/>
            <person name="Yankilevich P."/>
            <person name="Coria S.H."/>
            <person name="Foti M."/>
            <person name="Hernandez E."/>
            <person name="Vidal A."/>
            <person name="Ruberto L."/>
            <person name="Melo C."/>
            <person name="Marenssi S."/>
            <person name="Criscuolo M."/>
            <person name="Memoli M."/>
            <person name="Arguelles M."/>
            <person name="Mac Cormack W.P."/>
        </authorList>
    </citation>
    <scope>NUCLEOTIDE SEQUENCE [LARGE SCALE GENOMIC DNA]</scope>
    <source>
        <strain evidence="2 3">JUB59</strain>
    </source>
</reference>
<keyword evidence="2" id="KW-0808">Transferase</keyword>